<keyword evidence="1" id="KW-0732">Signal</keyword>
<dbReference type="Gene3D" id="3.40.250.10">
    <property type="entry name" value="Rhodanese-like domain"/>
    <property type="match status" value="1"/>
</dbReference>
<dbReference type="InterPro" id="IPR001763">
    <property type="entry name" value="Rhodanese-like_dom"/>
</dbReference>
<dbReference type="RefSeq" id="WP_248344582.1">
    <property type="nucleotide sequence ID" value="NZ_AP025592.1"/>
</dbReference>
<dbReference type="EMBL" id="AP025592">
    <property type="protein sequence ID" value="BDG07713.1"/>
    <property type="molecule type" value="Genomic_DNA"/>
</dbReference>
<evidence type="ECO:0000313" key="3">
    <source>
        <dbReference type="EMBL" id="BDG07713.1"/>
    </source>
</evidence>
<feature type="signal peptide" evidence="1">
    <location>
        <begin position="1"/>
        <end position="22"/>
    </location>
</feature>
<dbReference type="PROSITE" id="PS50206">
    <property type="entry name" value="RHODANESE_3"/>
    <property type="match status" value="1"/>
</dbReference>
<feature type="domain" description="Rhodanese" evidence="2">
    <location>
        <begin position="41"/>
        <end position="90"/>
    </location>
</feature>
<protein>
    <recommendedName>
        <fullName evidence="2">Rhodanese domain-containing protein</fullName>
    </recommendedName>
</protein>
<gene>
    <name evidence="3" type="ORF">AMPC_08260</name>
</gene>
<dbReference type="InterPro" id="IPR036873">
    <property type="entry name" value="Rhodanese-like_dom_sf"/>
</dbReference>
<dbReference type="CDD" id="cd00158">
    <property type="entry name" value="RHOD"/>
    <property type="match status" value="1"/>
</dbReference>
<accession>A0ABN6N6F9</accession>
<evidence type="ECO:0000259" key="2">
    <source>
        <dbReference type="PROSITE" id="PS50206"/>
    </source>
</evidence>
<feature type="chain" id="PRO_5047003471" description="Rhodanese domain-containing protein" evidence="1">
    <location>
        <begin position="23"/>
        <end position="93"/>
    </location>
</feature>
<keyword evidence="4" id="KW-1185">Reference proteome</keyword>
<dbReference type="Pfam" id="PF00581">
    <property type="entry name" value="Rhodanese"/>
    <property type="match status" value="1"/>
</dbReference>
<dbReference type="SUPFAM" id="SSF52821">
    <property type="entry name" value="Rhodanese/Cell cycle control phosphatase"/>
    <property type="match status" value="1"/>
</dbReference>
<evidence type="ECO:0000313" key="4">
    <source>
        <dbReference type="Proteomes" id="UP001162734"/>
    </source>
</evidence>
<organism evidence="3 4">
    <name type="scientific">Anaeromyxobacter paludicola</name>
    <dbReference type="NCBI Taxonomy" id="2918171"/>
    <lineage>
        <taxon>Bacteria</taxon>
        <taxon>Pseudomonadati</taxon>
        <taxon>Myxococcota</taxon>
        <taxon>Myxococcia</taxon>
        <taxon>Myxococcales</taxon>
        <taxon>Cystobacterineae</taxon>
        <taxon>Anaeromyxobacteraceae</taxon>
        <taxon>Anaeromyxobacter</taxon>
    </lineage>
</organism>
<name>A0ABN6N6F9_9BACT</name>
<evidence type="ECO:0000256" key="1">
    <source>
        <dbReference type="SAM" id="SignalP"/>
    </source>
</evidence>
<sequence length="93" mass="9703">MRNLLLMLALACPLALPLAARAAGGEGFEVADVARVASLVGKPGVYVFDANPPEIFAKGHVPGAKHVHYSDYPASVLPADKGAVLVFYCANKL</sequence>
<dbReference type="Proteomes" id="UP001162734">
    <property type="component" value="Chromosome"/>
</dbReference>
<proteinExistence type="predicted"/>
<dbReference type="InterPro" id="IPR001307">
    <property type="entry name" value="Thiosulphate_STrfase_CS"/>
</dbReference>
<dbReference type="PROSITE" id="PS00380">
    <property type="entry name" value="RHODANESE_1"/>
    <property type="match status" value="1"/>
</dbReference>
<reference evidence="4" key="1">
    <citation type="journal article" date="2022" name="Int. J. Syst. Evol. Microbiol.">
        <title>Anaeromyxobacter oryzae sp. nov., Anaeromyxobacter diazotrophicus sp. nov. and Anaeromyxobacter paludicola sp. nov., isolated from paddy soils.</title>
        <authorList>
            <person name="Itoh H."/>
            <person name="Xu Z."/>
            <person name="Mise K."/>
            <person name="Masuda Y."/>
            <person name="Ushijima N."/>
            <person name="Hayakawa C."/>
            <person name="Shiratori Y."/>
            <person name="Senoo K."/>
        </authorList>
    </citation>
    <scope>NUCLEOTIDE SEQUENCE [LARGE SCALE GENOMIC DNA]</scope>
    <source>
        <strain evidence="4">Red630</strain>
    </source>
</reference>